<dbReference type="SMART" id="SM00382">
    <property type="entry name" value="AAA"/>
    <property type="match status" value="1"/>
</dbReference>
<organism evidence="7 8">
    <name type="scientific">Pandoraea terrae</name>
    <dbReference type="NCBI Taxonomy" id="1537710"/>
    <lineage>
        <taxon>Bacteria</taxon>
        <taxon>Pseudomonadati</taxon>
        <taxon>Pseudomonadota</taxon>
        <taxon>Betaproteobacteria</taxon>
        <taxon>Burkholderiales</taxon>
        <taxon>Burkholderiaceae</taxon>
        <taxon>Pandoraea</taxon>
    </lineage>
</organism>
<dbReference type="InterPro" id="IPR050763">
    <property type="entry name" value="ABC_transporter_ATP-binding"/>
</dbReference>
<keyword evidence="7" id="KW-0378">Hydrolase</keyword>
<dbReference type="Proteomes" id="UP000414233">
    <property type="component" value="Unassembled WGS sequence"/>
</dbReference>
<proteinExistence type="predicted"/>
<dbReference type="PROSITE" id="PS50893">
    <property type="entry name" value="ABC_TRANSPORTER_2"/>
    <property type="match status" value="1"/>
</dbReference>
<dbReference type="GO" id="GO:0016887">
    <property type="term" value="F:ATP hydrolysis activity"/>
    <property type="evidence" value="ECO:0007669"/>
    <property type="project" value="InterPro"/>
</dbReference>
<dbReference type="OrthoDB" id="9804819at2"/>
<dbReference type="InterPro" id="IPR027417">
    <property type="entry name" value="P-loop_NTPase"/>
</dbReference>
<accession>A0A5E4YY28</accession>
<protein>
    <submittedName>
        <fullName evidence="7">Daunorubicin/doxorubicin resistance ATP-binding protein DrrA</fullName>
        <ecNumber evidence="7">3.6.3.-</ecNumber>
    </submittedName>
</protein>
<name>A0A5E4YY28_9BURK</name>
<evidence type="ECO:0000256" key="1">
    <source>
        <dbReference type="ARBA" id="ARBA00022448"/>
    </source>
</evidence>
<keyword evidence="3" id="KW-0472">Membrane</keyword>
<evidence type="ECO:0000256" key="3">
    <source>
        <dbReference type="ARBA" id="ARBA00022519"/>
    </source>
</evidence>
<evidence type="ECO:0000313" key="7">
    <source>
        <dbReference type="EMBL" id="VVE53696.1"/>
    </source>
</evidence>
<keyword evidence="2" id="KW-1003">Cell membrane</keyword>
<keyword evidence="8" id="KW-1185">Reference proteome</keyword>
<reference evidence="7 8" key="1">
    <citation type="submission" date="2019-08" db="EMBL/GenBank/DDBJ databases">
        <authorList>
            <person name="Peeters C."/>
        </authorList>
    </citation>
    <scope>NUCLEOTIDE SEQUENCE [LARGE SCALE GENOMIC DNA]</scope>
    <source>
        <strain evidence="7 8">LMG 30175</strain>
    </source>
</reference>
<dbReference type="InterPro" id="IPR003593">
    <property type="entry name" value="AAA+_ATPase"/>
</dbReference>
<keyword evidence="4" id="KW-0547">Nucleotide-binding</keyword>
<dbReference type="SUPFAM" id="SSF52540">
    <property type="entry name" value="P-loop containing nucleoside triphosphate hydrolases"/>
    <property type="match status" value="1"/>
</dbReference>
<dbReference type="InterPro" id="IPR017871">
    <property type="entry name" value="ABC_transporter-like_CS"/>
</dbReference>
<feature type="domain" description="ABC transporter" evidence="6">
    <location>
        <begin position="4"/>
        <end position="232"/>
    </location>
</feature>
<keyword evidence="3" id="KW-0997">Cell inner membrane</keyword>
<evidence type="ECO:0000256" key="4">
    <source>
        <dbReference type="ARBA" id="ARBA00022741"/>
    </source>
</evidence>
<dbReference type="EMBL" id="CABPRZ010000028">
    <property type="protein sequence ID" value="VVE53696.1"/>
    <property type="molecule type" value="Genomic_DNA"/>
</dbReference>
<dbReference type="PANTHER" id="PTHR42711">
    <property type="entry name" value="ABC TRANSPORTER ATP-BINDING PROTEIN"/>
    <property type="match status" value="1"/>
</dbReference>
<evidence type="ECO:0000313" key="8">
    <source>
        <dbReference type="Proteomes" id="UP000414233"/>
    </source>
</evidence>
<dbReference type="EC" id="3.6.3.-" evidence="7"/>
<dbReference type="PANTHER" id="PTHR42711:SF10">
    <property type="entry name" value="ABC TRANSPORTER ATP-BINDING PROTEIN"/>
    <property type="match status" value="1"/>
</dbReference>
<dbReference type="RefSeq" id="WP_150699529.1">
    <property type="nucleotide sequence ID" value="NZ_CABPRZ010000028.1"/>
</dbReference>
<dbReference type="Pfam" id="PF00005">
    <property type="entry name" value="ABC_tran"/>
    <property type="match status" value="1"/>
</dbReference>
<dbReference type="GO" id="GO:0005524">
    <property type="term" value="F:ATP binding"/>
    <property type="evidence" value="ECO:0007669"/>
    <property type="project" value="UniProtKB-KW"/>
</dbReference>
<dbReference type="AlphaFoldDB" id="A0A5E4YY28"/>
<dbReference type="Gene3D" id="3.40.50.300">
    <property type="entry name" value="P-loop containing nucleotide triphosphate hydrolases"/>
    <property type="match status" value="1"/>
</dbReference>
<evidence type="ECO:0000256" key="2">
    <source>
        <dbReference type="ARBA" id="ARBA00022475"/>
    </source>
</evidence>
<keyword evidence="1" id="KW-0813">Transport</keyword>
<keyword evidence="5 7" id="KW-0067">ATP-binding</keyword>
<dbReference type="CDD" id="cd03230">
    <property type="entry name" value="ABC_DR_subfamily_A"/>
    <property type="match status" value="1"/>
</dbReference>
<sequence>MAAIEIRNVKKRYDALQALKGVSFSIEEGEFFGLLGPNGAGKTTLISILAGLARADAGGVSVLGHDVVRDYREARRKLGVVPQELVFDPFFSVRETLRIQSGYFGLTRNDDWIDEVMANLDLTDKANANMRQLSGGMKRRVLVAQALVHRPPVIVLDEPTAGVDVELRQTLWKFIARLNREGHTIVLTTHYLEEAETLCDRIAMLKRGEVVALERTSSLLQRFAGTRLVLRFKQGTLPDALRPLMIDGDDANGRQFALRLAGADEVESILATCRAGGCLIEDIEIQRADLEDVFVQIMNGAKRDGARAGLEVAA</sequence>
<dbReference type="PROSITE" id="PS00211">
    <property type="entry name" value="ABC_TRANSPORTER_1"/>
    <property type="match status" value="1"/>
</dbReference>
<evidence type="ECO:0000259" key="6">
    <source>
        <dbReference type="PROSITE" id="PS50893"/>
    </source>
</evidence>
<evidence type="ECO:0000256" key="5">
    <source>
        <dbReference type="ARBA" id="ARBA00022840"/>
    </source>
</evidence>
<dbReference type="InterPro" id="IPR003439">
    <property type="entry name" value="ABC_transporter-like_ATP-bd"/>
</dbReference>
<gene>
    <name evidence="7" type="primary">drrA_1</name>
    <name evidence="7" type="ORF">PTE30175_04772</name>
</gene>